<evidence type="ECO:0000256" key="9">
    <source>
        <dbReference type="ARBA" id="ARBA00024202"/>
    </source>
</evidence>
<keyword evidence="3" id="KW-1003">Cell membrane</keyword>
<name>A0A4Y8MBL0_9BACL</name>
<keyword evidence="5" id="KW-0571">Peptide transport</keyword>
<feature type="transmembrane region" description="Helical" evidence="10">
    <location>
        <begin position="136"/>
        <end position="162"/>
    </location>
</feature>
<sequence>MSNQAPTFDPGDFEFADNSERVQIDRNYTSQSYWKDAFIRFKSNKGAIVGLVIILIISFFAAFGPMMSEHTYKSINIKHKSLAPRIEGFENSFIFNGVANGINSYEQKGLDDVYYIFGTDTLGRDLWTRTWEGTRISLYIAVIAVIIDMLIGMIYGLVSGYFGGSIDNAMQRFIEILSSIPNLVIVTLLIVILKPGLVTITLALMITGWIGMSKVARAQMLKLKGQEFVLASRTLGAGNFTIIFKDILPNIFGQIIIMSMFSIPTAIFTEAFLAFIGLGIPQPMASLGSLISESFKSMTIYPYMIVAPVVVLALLMLSFNLLADGLRDALDPKMKEM</sequence>
<dbReference type="NCBIfam" id="NF045475">
    <property type="entry name" value="Opp3C"/>
    <property type="match status" value="1"/>
</dbReference>
<evidence type="ECO:0000256" key="7">
    <source>
        <dbReference type="ARBA" id="ARBA00022989"/>
    </source>
</evidence>
<feature type="transmembrane region" description="Helical" evidence="10">
    <location>
        <begin position="255"/>
        <end position="280"/>
    </location>
</feature>
<evidence type="ECO:0000256" key="5">
    <source>
        <dbReference type="ARBA" id="ARBA00022856"/>
    </source>
</evidence>
<comment type="similarity">
    <text evidence="9">Belongs to the binding-protein-dependent transport system permease family. OppBC subfamily.</text>
</comment>
<dbReference type="GO" id="GO:0015833">
    <property type="term" value="P:peptide transport"/>
    <property type="evidence" value="ECO:0007669"/>
    <property type="project" value="UniProtKB-KW"/>
</dbReference>
<feature type="transmembrane region" description="Helical" evidence="10">
    <location>
        <begin position="183"/>
        <end position="210"/>
    </location>
</feature>
<proteinExistence type="inferred from homology"/>
<reference evidence="12 13" key="1">
    <citation type="submission" date="2019-03" db="EMBL/GenBank/DDBJ databases">
        <title>Cohnella endophytica sp. nov., a novel endophytic bacterium isolated from bark of Sonneratia apetala.</title>
        <authorList>
            <person name="Tuo L."/>
        </authorList>
    </citation>
    <scope>NUCLEOTIDE SEQUENCE [LARGE SCALE GENOMIC DNA]</scope>
    <source>
        <strain evidence="12 13">CCTCC AB 208254</strain>
    </source>
</reference>
<dbReference type="RefSeq" id="WP_135150086.1">
    <property type="nucleotide sequence ID" value="NZ_SOMN01000001.1"/>
</dbReference>
<evidence type="ECO:0000313" key="13">
    <source>
        <dbReference type="Proteomes" id="UP000297900"/>
    </source>
</evidence>
<dbReference type="Gene3D" id="1.10.3720.10">
    <property type="entry name" value="MetI-like"/>
    <property type="match status" value="1"/>
</dbReference>
<feature type="transmembrane region" description="Helical" evidence="10">
    <location>
        <begin position="47"/>
        <end position="67"/>
    </location>
</feature>
<dbReference type="GO" id="GO:0055085">
    <property type="term" value="P:transmembrane transport"/>
    <property type="evidence" value="ECO:0007669"/>
    <property type="project" value="InterPro"/>
</dbReference>
<dbReference type="Pfam" id="PF00528">
    <property type="entry name" value="BPD_transp_1"/>
    <property type="match status" value="1"/>
</dbReference>
<comment type="caution">
    <text evidence="12">The sequence shown here is derived from an EMBL/GenBank/DDBJ whole genome shotgun (WGS) entry which is preliminary data.</text>
</comment>
<feature type="transmembrane region" description="Helical" evidence="10">
    <location>
        <begin position="300"/>
        <end position="323"/>
    </location>
</feature>
<dbReference type="SUPFAM" id="SSF161098">
    <property type="entry name" value="MetI-like"/>
    <property type="match status" value="1"/>
</dbReference>
<evidence type="ECO:0000256" key="3">
    <source>
        <dbReference type="ARBA" id="ARBA00022475"/>
    </source>
</evidence>
<dbReference type="InterPro" id="IPR000515">
    <property type="entry name" value="MetI-like"/>
</dbReference>
<dbReference type="InterPro" id="IPR025966">
    <property type="entry name" value="OppC_N"/>
</dbReference>
<dbReference type="Proteomes" id="UP000297900">
    <property type="component" value="Unassembled WGS sequence"/>
</dbReference>
<evidence type="ECO:0000256" key="8">
    <source>
        <dbReference type="ARBA" id="ARBA00023136"/>
    </source>
</evidence>
<evidence type="ECO:0000256" key="10">
    <source>
        <dbReference type="RuleBase" id="RU363032"/>
    </source>
</evidence>
<organism evidence="12 13">
    <name type="scientific">Cohnella luojiensis</name>
    <dbReference type="NCBI Taxonomy" id="652876"/>
    <lineage>
        <taxon>Bacteria</taxon>
        <taxon>Bacillati</taxon>
        <taxon>Bacillota</taxon>
        <taxon>Bacilli</taxon>
        <taxon>Bacillales</taxon>
        <taxon>Paenibacillaceae</taxon>
        <taxon>Cohnella</taxon>
    </lineage>
</organism>
<keyword evidence="7 10" id="KW-1133">Transmembrane helix</keyword>
<gene>
    <name evidence="12" type="ORF">E2980_00035</name>
</gene>
<dbReference type="AlphaFoldDB" id="A0A4Y8MBL0"/>
<dbReference type="CDD" id="cd06261">
    <property type="entry name" value="TM_PBP2"/>
    <property type="match status" value="1"/>
</dbReference>
<dbReference type="OrthoDB" id="9797472at2"/>
<feature type="domain" description="ABC transmembrane type-1" evidence="11">
    <location>
        <begin position="134"/>
        <end position="323"/>
    </location>
</feature>
<evidence type="ECO:0000256" key="2">
    <source>
        <dbReference type="ARBA" id="ARBA00022448"/>
    </source>
</evidence>
<keyword evidence="6" id="KW-0653">Protein transport</keyword>
<dbReference type="PANTHER" id="PTHR43386:SF24">
    <property type="entry name" value="OLIGOPEPTIDE TRANSPORT SYSTEM PERMEASE PROTEIN AMID"/>
    <property type="match status" value="1"/>
</dbReference>
<dbReference type="InterPro" id="IPR035906">
    <property type="entry name" value="MetI-like_sf"/>
</dbReference>
<keyword evidence="2 10" id="KW-0813">Transport</keyword>
<dbReference type="InterPro" id="IPR050366">
    <property type="entry name" value="BP-dependent_transpt_permease"/>
</dbReference>
<accession>A0A4Y8MBL0</accession>
<evidence type="ECO:0000256" key="4">
    <source>
        <dbReference type="ARBA" id="ARBA00022692"/>
    </source>
</evidence>
<dbReference type="GO" id="GO:0005886">
    <property type="term" value="C:plasma membrane"/>
    <property type="evidence" value="ECO:0007669"/>
    <property type="project" value="UniProtKB-SubCell"/>
</dbReference>
<dbReference type="GO" id="GO:0015031">
    <property type="term" value="P:protein transport"/>
    <property type="evidence" value="ECO:0007669"/>
    <property type="project" value="UniProtKB-KW"/>
</dbReference>
<evidence type="ECO:0000259" key="11">
    <source>
        <dbReference type="PROSITE" id="PS50928"/>
    </source>
</evidence>
<dbReference type="PANTHER" id="PTHR43386">
    <property type="entry name" value="OLIGOPEPTIDE TRANSPORT SYSTEM PERMEASE PROTEIN APPC"/>
    <property type="match status" value="1"/>
</dbReference>
<keyword evidence="4 10" id="KW-0812">Transmembrane</keyword>
<comment type="subcellular location">
    <subcellularLocation>
        <location evidence="1 10">Cell membrane</location>
        <topology evidence="1 10">Multi-pass membrane protein</topology>
    </subcellularLocation>
</comment>
<dbReference type="PROSITE" id="PS50928">
    <property type="entry name" value="ABC_TM1"/>
    <property type="match status" value="1"/>
</dbReference>
<dbReference type="EMBL" id="SOMN01000001">
    <property type="protein sequence ID" value="TFE31513.1"/>
    <property type="molecule type" value="Genomic_DNA"/>
</dbReference>
<evidence type="ECO:0000256" key="6">
    <source>
        <dbReference type="ARBA" id="ARBA00022927"/>
    </source>
</evidence>
<evidence type="ECO:0000256" key="1">
    <source>
        <dbReference type="ARBA" id="ARBA00004651"/>
    </source>
</evidence>
<evidence type="ECO:0000313" key="12">
    <source>
        <dbReference type="EMBL" id="TFE31513.1"/>
    </source>
</evidence>
<keyword evidence="8 10" id="KW-0472">Membrane</keyword>
<dbReference type="Pfam" id="PF12911">
    <property type="entry name" value="OppC_N"/>
    <property type="match status" value="1"/>
</dbReference>
<protein>
    <submittedName>
        <fullName evidence="12">ABC transporter permease</fullName>
    </submittedName>
</protein>
<keyword evidence="13" id="KW-1185">Reference proteome</keyword>